<dbReference type="Proteomes" id="UP000184245">
    <property type="component" value="Unassembled WGS sequence"/>
</dbReference>
<evidence type="ECO:0000313" key="2">
    <source>
        <dbReference type="Proteomes" id="UP000184245"/>
    </source>
</evidence>
<protein>
    <submittedName>
        <fullName evidence="1">Uncharacterized protein</fullName>
    </submittedName>
</protein>
<dbReference type="InterPro" id="IPR043743">
    <property type="entry name" value="DUF5688"/>
</dbReference>
<dbReference type="Pfam" id="PF18941">
    <property type="entry name" value="DUF5688"/>
    <property type="match status" value="1"/>
</dbReference>
<name>A0A1M4SE00_9CLOT</name>
<proteinExistence type="predicted"/>
<dbReference type="EMBL" id="FQVI01000001">
    <property type="protein sequence ID" value="SHE30395.1"/>
    <property type="molecule type" value="Genomic_DNA"/>
</dbReference>
<dbReference type="AlphaFoldDB" id="A0A1M4SE00"/>
<evidence type="ECO:0000313" key="1">
    <source>
        <dbReference type="EMBL" id="SHE30395.1"/>
    </source>
</evidence>
<dbReference type="RefSeq" id="WP_072848729.1">
    <property type="nucleotide sequence ID" value="NZ_FQVI01000001.1"/>
</dbReference>
<accession>A0A1M4SE00</accession>
<reference evidence="1 2" key="1">
    <citation type="submission" date="2016-11" db="EMBL/GenBank/DDBJ databases">
        <authorList>
            <person name="Jaros S."/>
            <person name="Januszkiewicz K."/>
            <person name="Wedrychowicz H."/>
        </authorList>
    </citation>
    <scope>NUCLEOTIDE SEQUENCE [LARGE SCALE GENOMIC DNA]</scope>
    <source>
        <strain evidence="1 2">DSM 17459</strain>
    </source>
</reference>
<dbReference type="STRING" id="1122155.SAMN02745158_00070"/>
<sequence>MDYKTFRLRLRDALCQEMGEEVSITLQQVQKNNGVCCQGISIRKKEERIAPVIYLDPYYEAFEGGLEFYKVVREIRRQYLLGNVSDISMEAFGDYQKVKDQIYYKLINYEKNKELLERIPHYPYMDLAVAFYYRLEETSLSGATVLIHNNNLEHWKITKEELFQSANRNTPEKLPYTFRGMGEMIQALLEEDSDWEAPADDSDMADDGMFILTNEDKYYGASCLLYPELLNHIGRILKASFYILPSSIHECILIPDSGEYSPSELSAMVREVNASHVEPTEILSDHVYYFDRRERKIAALI</sequence>
<dbReference type="OrthoDB" id="1655031at2"/>
<organism evidence="1 2">
    <name type="scientific">Lactonifactor longoviformis DSM 17459</name>
    <dbReference type="NCBI Taxonomy" id="1122155"/>
    <lineage>
        <taxon>Bacteria</taxon>
        <taxon>Bacillati</taxon>
        <taxon>Bacillota</taxon>
        <taxon>Clostridia</taxon>
        <taxon>Eubacteriales</taxon>
        <taxon>Clostridiaceae</taxon>
        <taxon>Lactonifactor</taxon>
    </lineage>
</organism>
<gene>
    <name evidence="1" type="ORF">SAMN02745158_00070</name>
</gene>
<keyword evidence="2" id="KW-1185">Reference proteome</keyword>